<evidence type="ECO:0000256" key="3">
    <source>
        <dbReference type="ARBA" id="ARBA00022827"/>
    </source>
</evidence>
<dbReference type="InterPro" id="IPR050562">
    <property type="entry name" value="FAD_mOase_fung"/>
</dbReference>
<evidence type="ECO:0000256" key="4">
    <source>
        <dbReference type="ARBA" id="ARBA00023002"/>
    </source>
</evidence>
<accession>A0A1L9SZ27</accession>
<evidence type="ECO:0000256" key="2">
    <source>
        <dbReference type="ARBA" id="ARBA00022630"/>
    </source>
</evidence>
<evidence type="ECO:0000256" key="1">
    <source>
        <dbReference type="ARBA" id="ARBA00007992"/>
    </source>
</evidence>
<sequence length="482" mass="53054">MAEFNPDEARFKVLIAGGSLVGLGLALALERAGIDYELFEKGQFAPQLGASIGLHPHSLRILDQLGVWEDIEREIVPLEDRNHYSETGYCFEKSHVIGVINKVLRRPIIFMERCRALDILHSHIHDKSKLHAFNGVVDYAETKDGVRVTTQDGQTHHGHILVGADGIHSRVRQLMAEKIRESDPESSIHLVEGFTSEYNCIFGVSRNDLSGPFLRDGMVHNVYYSKYSAVAAAGVHGLVFWFLFVKAGSKTRTPNCPQFNHDDAEALIREYGGSQLGPGYTVGDLWNARVKATMAPLEEGVLNKWSHGRVVLMGDAVHKVTINPGLGGNLAYEGIARLTNGLVPLLKKHPNPSNEQLGEVFDRYFAGQSPRAHTVCNLSGQITRYEAQDTWLYKFAAQYIIPLVGDSTKANAYAGFSNQGPWLDYLPLPAIDADLPQQRAKESSPTGGVTTVSKLGSVVAGAAIAVVIYQNYERVSRLLLGW</sequence>
<evidence type="ECO:0000313" key="6">
    <source>
        <dbReference type="EMBL" id="OJJ52474.1"/>
    </source>
</evidence>
<reference evidence="7" key="1">
    <citation type="journal article" date="2017" name="Genome Biol.">
        <title>Comparative genomics reveals high biological diversity and specific adaptations in the industrially and medically important fungal genus Aspergillus.</title>
        <authorList>
            <person name="de Vries R.P."/>
            <person name="Riley R."/>
            <person name="Wiebenga A."/>
            <person name="Aguilar-Osorio G."/>
            <person name="Amillis S."/>
            <person name="Uchima C.A."/>
            <person name="Anderluh G."/>
            <person name="Asadollahi M."/>
            <person name="Askin M."/>
            <person name="Barry K."/>
            <person name="Battaglia E."/>
            <person name="Bayram O."/>
            <person name="Benocci T."/>
            <person name="Braus-Stromeyer S.A."/>
            <person name="Caldana C."/>
            <person name="Canovas D."/>
            <person name="Cerqueira G.C."/>
            <person name="Chen F."/>
            <person name="Chen W."/>
            <person name="Choi C."/>
            <person name="Clum A."/>
            <person name="Dos Santos R.A."/>
            <person name="Damasio A.R."/>
            <person name="Diallinas G."/>
            <person name="Emri T."/>
            <person name="Fekete E."/>
            <person name="Flipphi M."/>
            <person name="Freyberg S."/>
            <person name="Gallo A."/>
            <person name="Gournas C."/>
            <person name="Habgood R."/>
            <person name="Hainaut M."/>
            <person name="Harispe M.L."/>
            <person name="Henrissat B."/>
            <person name="Hilden K.S."/>
            <person name="Hope R."/>
            <person name="Hossain A."/>
            <person name="Karabika E."/>
            <person name="Karaffa L."/>
            <person name="Karanyi Z."/>
            <person name="Krasevec N."/>
            <person name="Kuo A."/>
            <person name="Kusch H."/>
            <person name="LaButti K."/>
            <person name="Lagendijk E.L."/>
            <person name="Lapidus A."/>
            <person name="Levasseur A."/>
            <person name="Lindquist E."/>
            <person name="Lipzen A."/>
            <person name="Logrieco A.F."/>
            <person name="MacCabe A."/>
            <person name="Maekelae M.R."/>
            <person name="Malavazi I."/>
            <person name="Melin P."/>
            <person name="Meyer V."/>
            <person name="Mielnichuk N."/>
            <person name="Miskei M."/>
            <person name="Molnar A.P."/>
            <person name="Mule G."/>
            <person name="Ngan C.Y."/>
            <person name="Orejas M."/>
            <person name="Orosz E."/>
            <person name="Ouedraogo J.P."/>
            <person name="Overkamp K.M."/>
            <person name="Park H.-S."/>
            <person name="Perrone G."/>
            <person name="Piumi F."/>
            <person name="Punt P.J."/>
            <person name="Ram A.F."/>
            <person name="Ramon A."/>
            <person name="Rauscher S."/>
            <person name="Record E."/>
            <person name="Riano-Pachon D.M."/>
            <person name="Robert V."/>
            <person name="Roehrig J."/>
            <person name="Ruller R."/>
            <person name="Salamov A."/>
            <person name="Salih N.S."/>
            <person name="Samson R.A."/>
            <person name="Sandor E."/>
            <person name="Sanguinetti M."/>
            <person name="Schuetze T."/>
            <person name="Sepcic K."/>
            <person name="Shelest E."/>
            <person name="Sherlock G."/>
            <person name="Sophianopoulou V."/>
            <person name="Squina F.M."/>
            <person name="Sun H."/>
            <person name="Susca A."/>
            <person name="Todd R.B."/>
            <person name="Tsang A."/>
            <person name="Unkles S.E."/>
            <person name="van de Wiele N."/>
            <person name="van Rossen-Uffink D."/>
            <person name="Oliveira J.V."/>
            <person name="Vesth T.C."/>
            <person name="Visser J."/>
            <person name="Yu J.-H."/>
            <person name="Zhou M."/>
            <person name="Andersen M.R."/>
            <person name="Archer D.B."/>
            <person name="Baker S.E."/>
            <person name="Benoit I."/>
            <person name="Brakhage A.A."/>
            <person name="Braus G.H."/>
            <person name="Fischer R."/>
            <person name="Frisvad J.C."/>
            <person name="Goldman G.H."/>
            <person name="Houbraken J."/>
            <person name="Oakley B."/>
            <person name="Pocsi I."/>
            <person name="Scazzocchio C."/>
            <person name="Seiboth B."/>
            <person name="vanKuyk P.A."/>
            <person name="Wortman J."/>
            <person name="Dyer P.S."/>
            <person name="Grigoriev I.V."/>
        </authorList>
    </citation>
    <scope>NUCLEOTIDE SEQUENCE [LARGE SCALE GENOMIC DNA]</scope>
    <source>
        <strain evidence="7">CBS 593.65</strain>
    </source>
</reference>
<dbReference type="EMBL" id="KV878601">
    <property type="protein sequence ID" value="OJJ52474.1"/>
    <property type="molecule type" value="Genomic_DNA"/>
</dbReference>
<dbReference type="Proteomes" id="UP000184356">
    <property type="component" value="Unassembled WGS sequence"/>
</dbReference>
<dbReference type="Pfam" id="PF01494">
    <property type="entry name" value="FAD_binding_3"/>
    <property type="match status" value="1"/>
</dbReference>
<dbReference type="VEuPathDB" id="FungiDB:ASPSYDRAFT_214235"/>
<dbReference type="InterPro" id="IPR036188">
    <property type="entry name" value="FAD/NAD-bd_sf"/>
</dbReference>
<dbReference type="RefSeq" id="XP_040696280.1">
    <property type="nucleotide sequence ID" value="XM_040844088.1"/>
</dbReference>
<gene>
    <name evidence="6" type="ORF">ASPSYDRAFT_214235</name>
</gene>
<dbReference type="InterPro" id="IPR002938">
    <property type="entry name" value="FAD-bd"/>
</dbReference>
<feature type="domain" description="FAD-binding" evidence="5">
    <location>
        <begin position="11"/>
        <end position="347"/>
    </location>
</feature>
<keyword evidence="3" id="KW-0274">FAD</keyword>
<protein>
    <recommendedName>
        <fullName evidence="5">FAD-binding domain-containing protein</fullName>
    </recommendedName>
</protein>
<proteinExistence type="inferred from homology"/>
<dbReference type="GO" id="GO:0071949">
    <property type="term" value="F:FAD binding"/>
    <property type="evidence" value="ECO:0007669"/>
    <property type="project" value="InterPro"/>
</dbReference>
<dbReference type="Gene3D" id="3.50.50.60">
    <property type="entry name" value="FAD/NAD(P)-binding domain"/>
    <property type="match status" value="1"/>
</dbReference>
<name>A0A1L9SZ27_9EURO</name>
<dbReference type="GeneID" id="63760161"/>
<comment type="similarity">
    <text evidence="1">Belongs to the paxM FAD-dependent monooxygenase family.</text>
</comment>
<evidence type="ECO:0000259" key="5">
    <source>
        <dbReference type="Pfam" id="PF01494"/>
    </source>
</evidence>
<dbReference type="AlphaFoldDB" id="A0A1L9SZ27"/>
<keyword evidence="2" id="KW-0285">Flavoprotein</keyword>
<dbReference type="PANTHER" id="PTHR47356:SF2">
    <property type="entry name" value="FAD-BINDING DOMAIN-CONTAINING PROTEIN-RELATED"/>
    <property type="match status" value="1"/>
</dbReference>
<dbReference type="GO" id="GO:0004497">
    <property type="term" value="F:monooxygenase activity"/>
    <property type="evidence" value="ECO:0007669"/>
    <property type="project" value="InterPro"/>
</dbReference>
<dbReference type="PANTHER" id="PTHR47356">
    <property type="entry name" value="FAD-DEPENDENT MONOOXYGENASE ASQG-RELATED"/>
    <property type="match status" value="1"/>
</dbReference>
<organism evidence="6 7">
    <name type="scientific">Aspergillus sydowii CBS 593.65</name>
    <dbReference type="NCBI Taxonomy" id="1036612"/>
    <lineage>
        <taxon>Eukaryota</taxon>
        <taxon>Fungi</taxon>
        <taxon>Dikarya</taxon>
        <taxon>Ascomycota</taxon>
        <taxon>Pezizomycotina</taxon>
        <taxon>Eurotiomycetes</taxon>
        <taxon>Eurotiomycetidae</taxon>
        <taxon>Eurotiales</taxon>
        <taxon>Aspergillaceae</taxon>
        <taxon>Aspergillus</taxon>
        <taxon>Aspergillus subgen. Nidulantes</taxon>
    </lineage>
</organism>
<evidence type="ECO:0000313" key="7">
    <source>
        <dbReference type="Proteomes" id="UP000184356"/>
    </source>
</evidence>
<keyword evidence="4" id="KW-0560">Oxidoreductase</keyword>
<dbReference type="PRINTS" id="PR00420">
    <property type="entry name" value="RNGMNOXGNASE"/>
</dbReference>
<dbReference type="OrthoDB" id="2431938at2759"/>
<dbReference type="SUPFAM" id="SSF51905">
    <property type="entry name" value="FAD/NAD(P)-binding domain"/>
    <property type="match status" value="1"/>
</dbReference>
<keyword evidence="7" id="KW-1185">Reference proteome</keyword>
<dbReference type="STRING" id="1036612.A0A1L9SZ27"/>